<comment type="caution">
    <text evidence="2">The sequence shown here is derived from an EMBL/GenBank/DDBJ whole genome shotgun (WGS) entry which is preliminary data.</text>
</comment>
<dbReference type="AlphaFoldDB" id="A0AAE2S9F8"/>
<proteinExistence type="predicted"/>
<feature type="compositionally biased region" description="Basic and acidic residues" evidence="1">
    <location>
        <begin position="61"/>
        <end position="85"/>
    </location>
</feature>
<evidence type="ECO:0000313" key="2">
    <source>
        <dbReference type="EMBL" id="MBK1853760.1"/>
    </source>
</evidence>
<evidence type="ECO:0000256" key="1">
    <source>
        <dbReference type="SAM" id="MobiDB-lite"/>
    </source>
</evidence>
<gene>
    <name evidence="2" type="ORF">JIN83_02205</name>
</gene>
<dbReference type="EMBL" id="JAENIG010000001">
    <property type="protein sequence ID" value="MBK1853760.1"/>
    <property type="molecule type" value="Genomic_DNA"/>
</dbReference>
<protein>
    <submittedName>
        <fullName evidence="2">Uncharacterized protein</fullName>
    </submittedName>
</protein>
<sequence length="206" mass="21965">MKLTSTLAALASLSFAFVSCDDKKTDTDPHAGHDHGAEEHKAPVPHDHDGDGVPDHGPGAHGDHHGHDHDHDHGDHEGHSHEEKPAGPNGGRIITGPDFHAEFLITKDKKVQITFLNAENQAIAPKNQTVSVICGDRSNPTTLNPTKKGDSNVLVSSATIPEGNNFPTIVTVQTTSDAQPVRAKFMLNMSDCSSCGHQEYACTCAH</sequence>
<dbReference type="PROSITE" id="PS51257">
    <property type="entry name" value="PROKAR_LIPOPROTEIN"/>
    <property type="match status" value="1"/>
</dbReference>
<dbReference type="RefSeq" id="WP_309488358.1">
    <property type="nucleotide sequence ID" value="NZ_JAENIG010000001.1"/>
</dbReference>
<reference evidence="2" key="1">
    <citation type="submission" date="2021-01" db="EMBL/GenBank/DDBJ databases">
        <title>Modified the classification status of verrucomicrobia.</title>
        <authorList>
            <person name="Feng X."/>
        </authorList>
    </citation>
    <scope>NUCLEOTIDE SEQUENCE</scope>
    <source>
        <strain evidence="2">5K15</strain>
    </source>
</reference>
<name>A0AAE2S9F8_9BACT</name>
<evidence type="ECO:0000313" key="3">
    <source>
        <dbReference type="Proteomes" id="UP000634206"/>
    </source>
</evidence>
<accession>A0AAE2S9F8</accession>
<feature type="compositionally biased region" description="Basic and acidic residues" evidence="1">
    <location>
        <begin position="25"/>
        <end position="54"/>
    </location>
</feature>
<organism evidence="2 3">
    <name type="scientific">Oceaniferula flava</name>
    <dbReference type="NCBI Taxonomy" id="2800421"/>
    <lineage>
        <taxon>Bacteria</taxon>
        <taxon>Pseudomonadati</taxon>
        <taxon>Verrucomicrobiota</taxon>
        <taxon>Verrucomicrobiia</taxon>
        <taxon>Verrucomicrobiales</taxon>
        <taxon>Verrucomicrobiaceae</taxon>
        <taxon>Oceaniferula</taxon>
    </lineage>
</organism>
<keyword evidence="3" id="KW-1185">Reference proteome</keyword>
<dbReference type="Proteomes" id="UP000634206">
    <property type="component" value="Unassembled WGS sequence"/>
</dbReference>
<feature type="region of interest" description="Disordered" evidence="1">
    <location>
        <begin position="25"/>
        <end position="95"/>
    </location>
</feature>